<accession>A0A9P7NB45</accession>
<comment type="caution">
    <text evidence="1">The sequence shown here is derived from an EMBL/GenBank/DDBJ whole genome shotgun (WGS) entry which is preliminary data.</text>
</comment>
<sequence length="78" mass="8511">MEMKITRLCEMLTEDAGMIVEPHHLPEYRLAAAAQVFLDRSGPTGPTATPDQGLQGCQGCQKCQARTRRMRCACGCGL</sequence>
<dbReference type="Proteomes" id="UP000748025">
    <property type="component" value="Unassembled WGS sequence"/>
</dbReference>
<organism evidence="1 2">
    <name type="scientific">Claviceps pusilla</name>
    <dbReference type="NCBI Taxonomy" id="123648"/>
    <lineage>
        <taxon>Eukaryota</taxon>
        <taxon>Fungi</taxon>
        <taxon>Dikarya</taxon>
        <taxon>Ascomycota</taxon>
        <taxon>Pezizomycotina</taxon>
        <taxon>Sordariomycetes</taxon>
        <taxon>Hypocreomycetidae</taxon>
        <taxon>Hypocreales</taxon>
        <taxon>Clavicipitaceae</taxon>
        <taxon>Claviceps</taxon>
    </lineage>
</organism>
<keyword evidence="2" id="KW-1185">Reference proteome</keyword>
<evidence type="ECO:0000313" key="2">
    <source>
        <dbReference type="Proteomes" id="UP000748025"/>
    </source>
</evidence>
<dbReference type="EMBL" id="SRPW01000956">
    <property type="protein sequence ID" value="KAG6010412.1"/>
    <property type="molecule type" value="Genomic_DNA"/>
</dbReference>
<gene>
    <name evidence="1" type="ORF">E4U43_008585</name>
</gene>
<proteinExistence type="predicted"/>
<name>A0A9P7NB45_9HYPO</name>
<protein>
    <submittedName>
        <fullName evidence="1">Uncharacterized protein</fullName>
    </submittedName>
</protein>
<evidence type="ECO:0000313" key="1">
    <source>
        <dbReference type="EMBL" id="KAG6010412.1"/>
    </source>
</evidence>
<dbReference type="AlphaFoldDB" id="A0A9P7NB45"/>
<reference evidence="1" key="1">
    <citation type="journal article" date="2020" name="bioRxiv">
        <title>Whole genome comparisons of ergot fungi reveals the divergence and evolution of species within the genus Claviceps are the result of varying mechanisms driving genome evolution and host range expansion.</title>
        <authorList>
            <person name="Wyka S.A."/>
            <person name="Mondo S.J."/>
            <person name="Liu M."/>
            <person name="Dettman J."/>
            <person name="Nalam V."/>
            <person name="Broders K.D."/>
        </authorList>
    </citation>
    <scope>NUCLEOTIDE SEQUENCE</scope>
    <source>
        <strain evidence="1">CCC 602</strain>
    </source>
</reference>